<comment type="caution">
    <text evidence="7">The sequence shown here is derived from an EMBL/GenBank/DDBJ whole genome shotgun (WGS) entry which is preliminary data.</text>
</comment>
<keyword evidence="3 6" id="KW-0812">Transmembrane</keyword>
<keyword evidence="2" id="KW-1003">Cell membrane</keyword>
<dbReference type="AlphaFoldDB" id="A0A7J3ZJY6"/>
<feature type="transmembrane region" description="Helical" evidence="6">
    <location>
        <begin position="242"/>
        <end position="260"/>
    </location>
</feature>
<dbReference type="PANTHER" id="PTHR42688">
    <property type="entry name" value="CONSERVED PROTEIN"/>
    <property type="match status" value="1"/>
</dbReference>
<dbReference type="Pfam" id="PF07690">
    <property type="entry name" value="MFS_1"/>
    <property type="match status" value="1"/>
</dbReference>
<accession>A0A7J3ZJY6</accession>
<protein>
    <submittedName>
        <fullName evidence="7">MFS transporter</fullName>
    </submittedName>
</protein>
<feature type="transmembrane region" description="Helical" evidence="6">
    <location>
        <begin position="381"/>
        <end position="401"/>
    </location>
</feature>
<dbReference type="InterPro" id="IPR052425">
    <property type="entry name" value="Uncharacterized_MFS-type"/>
</dbReference>
<feature type="transmembrane region" description="Helical" evidence="6">
    <location>
        <begin position="60"/>
        <end position="82"/>
    </location>
</feature>
<feature type="transmembrane region" description="Helical" evidence="6">
    <location>
        <begin position="194"/>
        <end position="212"/>
    </location>
</feature>
<reference evidence="7" key="1">
    <citation type="journal article" date="2020" name="mSystems">
        <title>Genome- and Community-Level Interaction Insights into Carbon Utilization and Element Cycling Functions of Hydrothermarchaeota in Hydrothermal Sediment.</title>
        <authorList>
            <person name="Zhou Z."/>
            <person name="Liu Y."/>
            <person name="Xu W."/>
            <person name="Pan J."/>
            <person name="Luo Z.H."/>
            <person name="Li M."/>
        </authorList>
    </citation>
    <scope>NUCLEOTIDE SEQUENCE [LARGE SCALE GENOMIC DNA]</scope>
    <source>
        <strain evidence="7">SpSt-1116</strain>
    </source>
</reference>
<gene>
    <name evidence="7" type="ORF">ENM78_02990</name>
</gene>
<organism evidence="7">
    <name type="scientific">Fervidicoccus fontis</name>
    <dbReference type="NCBI Taxonomy" id="683846"/>
    <lineage>
        <taxon>Archaea</taxon>
        <taxon>Thermoproteota</taxon>
        <taxon>Thermoprotei</taxon>
        <taxon>Fervidicoccales</taxon>
        <taxon>Fervidicoccaceae</taxon>
        <taxon>Fervidicoccus</taxon>
    </lineage>
</organism>
<name>A0A7J3ZJY6_9CREN</name>
<feature type="transmembrane region" description="Helical" evidence="6">
    <location>
        <begin position="352"/>
        <end position="375"/>
    </location>
</feature>
<evidence type="ECO:0000256" key="4">
    <source>
        <dbReference type="ARBA" id="ARBA00022989"/>
    </source>
</evidence>
<sequence>MHLVHNYVTFAQNSRKQRRPGILVSEDLKKALRDRASKIVVLFGIVSLLGDFKYEGFRSILPVLVESLGGTLVALGFAWGIGEFLSYGLRLPFGVIADRSRRYWLMVWTGYMATAISIPSIGLVKSLSALVGLYSVDRIGKAARTPARDALISELRGIGTGRAFGLHRAIDQAGAILGPLVAGLVISITNDPRLFLLLLVVPAVVQVAVLLVTQREWVRQGYTIPLQRGWNELRFAELKGTIPIMLALMLFGLGLFQIPFVLSELSQSQMPLAYALAQVCYIILAMVWGALLDRVGIAIMLLVYLIACIVPTAMLVSPFLAAAVWGASWSLHEVGFRFVLAKLVPTGRRAAAFGLYAFIFGIATMAGSIVLGGLLEISLHYGVLYAIGVQAVGFATFYAILKRRVGGALVSSR</sequence>
<keyword evidence="4 6" id="KW-1133">Transmembrane helix</keyword>
<feature type="transmembrane region" description="Helical" evidence="6">
    <location>
        <begin position="272"/>
        <end position="291"/>
    </location>
</feature>
<keyword evidence="5 6" id="KW-0472">Membrane</keyword>
<evidence type="ECO:0000256" key="1">
    <source>
        <dbReference type="ARBA" id="ARBA00004651"/>
    </source>
</evidence>
<dbReference type="EMBL" id="DRZC01000035">
    <property type="protein sequence ID" value="HHQ80415.1"/>
    <property type="molecule type" value="Genomic_DNA"/>
</dbReference>
<evidence type="ECO:0000256" key="6">
    <source>
        <dbReference type="SAM" id="Phobius"/>
    </source>
</evidence>
<dbReference type="GO" id="GO:0005886">
    <property type="term" value="C:plasma membrane"/>
    <property type="evidence" value="ECO:0007669"/>
    <property type="project" value="UniProtKB-SubCell"/>
</dbReference>
<dbReference type="InterPro" id="IPR036259">
    <property type="entry name" value="MFS_trans_sf"/>
</dbReference>
<dbReference type="PANTHER" id="PTHR42688:SF1">
    <property type="entry name" value="BLR5212 PROTEIN"/>
    <property type="match status" value="1"/>
</dbReference>
<feature type="transmembrane region" description="Helical" evidence="6">
    <location>
        <begin position="103"/>
        <end position="124"/>
    </location>
</feature>
<evidence type="ECO:0000256" key="5">
    <source>
        <dbReference type="ARBA" id="ARBA00023136"/>
    </source>
</evidence>
<dbReference type="GO" id="GO:0022857">
    <property type="term" value="F:transmembrane transporter activity"/>
    <property type="evidence" value="ECO:0007669"/>
    <property type="project" value="InterPro"/>
</dbReference>
<comment type="subcellular location">
    <subcellularLocation>
        <location evidence="1">Cell membrane</location>
        <topology evidence="1">Multi-pass membrane protein</topology>
    </subcellularLocation>
</comment>
<dbReference type="CDD" id="cd17370">
    <property type="entry name" value="MFS_MJ1317_like"/>
    <property type="match status" value="1"/>
</dbReference>
<feature type="transmembrane region" description="Helical" evidence="6">
    <location>
        <begin position="298"/>
        <end position="316"/>
    </location>
</feature>
<feature type="transmembrane region" description="Helical" evidence="6">
    <location>
        <begin position="36"/>
        <end position="54"/>
    </location>
</feature>
<evidence type="ECO:0000256" key="3">
    <source>
        <dbReference type="ARBA" id="ARBA00022692"/>
    </source>
</evidence>
<proteinExistence type="predicted"/>
<evidence type="ECO:0000313" key="7">
    <source>
        <dbReference type="EMBL" id="HHQ80415.1"/>
    </source>
</evidence>
<dbReference type="InterPro" id="IPR011701">
    <property type="entry name" value="MFS"/>
</dbReference>
<dbReference type="SUPFAM" id="SSF103473">
    <property type="entry name" value="MFS general substrate transporter"/>
    <property type="match status" value="1"/>
</dbReference>
<evidence type="ECO:0000256" key="2">
    <source>
        <dbReference type="ARBA" id="ARBA00022475"/>
    </source>
</evidence>
<dbReference type="Gene3D" id="1.20.1250.20">
    <property type="entry name" value="MFS general substrate transporter like domains"/>
    <property type="match status" value="2"/>
</dbReference>